<feature type="region of interest" description="Disordered" evidence="1">
    <location>
        <begin position="29"/>
        <end position="60"/>
    </location>
</feature>
<proteinExistence type="predicted"/>
<comment type="caution">
    <text evidence="3">The sequence shown here is derived from an EMBL/GenBank/DDBJ whole genome shotgun (WGS) entry which is preliminary data.</text>
</comment>
<dbReference type="EMBL" id="JAZGUE010000007">
    <property type="protein sequence ID" value="KAL2264569.1"/>
    <property type="molecule type" value="Genomic_DNA"/>
</dbReference>
<accession>A0ABR4D4Q4</accession>
<evidence type="ECO:0000313" key="4">
    <source>
        <dbReference type="Proteomes" id="UP001600064"/>
    </source>
</evidence>
<name>A0ABR4D4Q4_9PEZI</name>
<feature type="transmembrane region" description="Helical" evidence="2">
    <location>
        <begin position="64"/>
        <end position="81"/>
    </location>
</feature>
<evidence type="ECO:0008006" key="5">
    <source>
        <dbReference type="Google" id="ProtNLM"/>
    </source>
</evidence>
<protein>
    <recommendedName>
        <fullName evidence="5">Gram-positive cocci surface proteins LPxTG domain-containing protein</fullName>
    </recommendedName>
</protein>
<evidence type="ECO:0000256" key="2">
    <source>
        <dbReference type="SAM" id="Phobius"/>
    </source>
</evidence>
<organism evidence="3 4">
    <name type="scientific">Remersonia thermophila</name>
    <dbReference type="NCBI Taxonomy" id="72144"/>
    <lineage>
        <taxon>Eukaryota</taxon>
        <taxon>Fungi</taxon>
        <taxon>Dikarya</taxon>
        <taxon>Ascomycota</taxon>
        <taxon>Pezizomycotina</taxon>
        <taxon>Sordariomycetes</taxon>
        <taxon>Sordariomycetidae</taxon>
        <taxon>Sordariales</taxon>
        <taxon>Sordariales incertae sedis</taxon>
        <taxon>Remersonia</taxon>
    </lineage>
</organism>
<dbReference type="RefSeq" id="XP_070863296.1">
    <property type="nucleotide sequence ID" value="XM_071013861.1"/>
</dbReference>
<keyword evidence="2" id="KW-1133">Transmembrane helix</keyword>
<evidence type="ECO:0000256" key="1">
    <source>
        <dbReference type="SAM" id="MobiDB-lite"/>
    </source>
</evidence>
<keyword evidence="4" id="KW-1185">Reference proteome</keyword>
<dbReference type="GeneID" id="98128505"/>
<keyword evidence="2" id="KW-0812">Transmembrane</keyword>
<keyword evidence="2" id="KW-0472">Membrane</keyword>
<sequence length="92" mass="10066">MKLPTPLSLRAASRRALLLRPTPAHVRAVTSGRPYGMQPDEPGADKEEAQEYDAGGTDPQNKNYMYIAGGVLGLGAVYMLYSSRKEKEEKKA</sequence>
<evidence type="ECO:0000313" key="3">
    <source>
        <dbReference type="EMBL" id="KAL2264569.1"/>
    </source>
</evidence>
<dbReference type="Proteomes" id="UP001600064">
    <property type="component" value="Unassembled WGS sequence"/>
</dbReference>
<reference evidence="3 4" key="1">
    <citation type="journal article" date="2024" name="Commun. Biol.">
        <title>Comparative genomic analysis of thermophilic fungi reveals convergent evolutionary adaptations and gene losses.</title>
        <authorList>
            <person name="Steindorff A.S."/>
            <person name="Aguilar-Pontes M.V."/>
            <person name="Robinson A.J."/>
            <person name="Andreopoulos B."/>
            <person name="LaButti K."/>
            <person name="Kuo A."/>
            <person name="Mondo S."/>
            <person name="Riley R."/>
            <person name="Otillar R."/>
            <person name="Haridas S."/>
            <person name="Lipzen A."/>
            <person name="Grimwood J."/>
            <person name="Schmutz J."/>
            <person name="Clum A."/>
            <person name="Reid I.D."/>
            <person name="Moisan M.C."/>
            <person name="Butler G."/>
            <person name="Nguyen T.T.M."/>
            <person name="Dewar K."/>
            <person name="Conant G."/>
            <person name="Drula E."/>
            <person name="Henrissat B."/>
            <person name="Hansel C."/>
            <person name="Singer S."/>
            <person name="Hutchinson M.I."/>
            <person name="de Vries R.P."/>
            <person name="Natvig D.O."/>
            <person name="Powell A.J."/>
            <person name="Tsang A."/>
            <person name="Grigoriev I.V."/>
        </authorList>
    </citation>
    <scope>NUCLEOTIDE SEQUENCE [LARGE SCALE GENOMIC DNA]</scope>
    <source>
        <strain evidence="3 4">ATCC 22073</strain>
    </source>
</reference>
<gene>
    <name evidence="3" type="ORF">VTJ83DRAFT_7079</name>
</gene>